<proteinExistence type="predicted"/>
<evidence type="ECO:0000313" key="2">
    <source>
        <dbReference type="Proteomes" id="UP000326565"/>
    </source>
</evidence>
<gene>
    <name evidence="1" type="ORF">BDV29DRAFT_185569</name>
</gene>
<sequence length="76" mass="8402">MPDVKRNVRLVTEQHVVYVQPCMRIPLPDKNEIVTSSSAPTSRLSRSHSPALAVDLPCSLLLSHDTYSAMASLLRT</sequence>
<reference evidence="1 2" key="1">
    <citation type="submission" date="2019-04" db="EMBL/GenBank/DDBJ databases">
        <title>Friends and foes A comparative genomics study of 23 Aspergillus species from section Flavi.</title>
        <authorList>
            <consortium name="DOE Joint Genome Institute"/>
            <person name="Kjaerbolling I."/>
            <person name="Vesth T."/>
            <person name="Frisvad J.C."/>
            <person name="Nybo J.L."/>
            <person name="Theobald S."/>
            <person name="Kildgaard S."/>
            <person name="Isbrandt T."/>
            <person name="Kuo A."/>
            <person name="Sato A."/>
            <person name="Lyhne E.K."/>
            <person name="Kogle M.E."/>
            <person name="Wiebenga A."/>
            <person name="Kun R.S."/>
            <person name="Lubbers R.J."/>
            <person name="Makela M.R."/>
            <person name="Barry K."/>
            <person name="Chovatia M."/>
            <person name="Clum A."/>
            <person name="Daum C."/>
            <person name="Haridas S."/>
            <person name="He G."/>
            <person name="LaButti K."/>
            <person name="Lipzen A."/>
            <person name="Mondo S."/>
            <person name="Riley R."/>
            <person name="Salamov A."/>
            <person name="Simmons B.A."/>
            <person name="Magnuson J.K."/>
            <person name="Henrissat B."/>
            <person name="Mortensen U.H."/>
            <person name="Larsen T.O."/>
            <person name="Devries R.P."/>
            <person name="Grigoriev I.V."/>
            <person name="Machida M."/>
            <person name="Baker S.E."/>
            <person name="Andersen M.R."/>
        </authorList>
    </citation>
    <scope>NUCLEOTIDE SEQUENCE [LARGE SCALE GENOMIC DNA]</scope>
    <source>
        <strain evidence="1 2">CBS 151.66</strain>
    </source>
</reference>
<accession>A0A5N5WKR2</accession>
<protein>
    <submittedName>
        <fullName evidence="1">Uncharacterized protein</fullName>
    </submittedName>
</protein>
<name>A0A5N5WKR2_9EURO</name>
<dbReference type="EMBL" id="ML732444">
    <property type="protein sequence ID" value="KAB8067800.1"/>
    <property type="molecule type" value="Genomic_DNA"/>
</dbReference>
<evidence type="ECO:0000313" key="1">
    <source>
        <dbReference type="EMBL" id="KAB8067800.1"/>
    </source>
</evidence>
<dbReference type="AlphaFoldDB" id="A0A5N5WKR2"/>
<keyword evidence="2" id="KW-1185">Reference proteome</keyword>
<dbReference type="Proteomes" id="UP000326565">
    <property type="component" value="Unassembled WGS sequence"/>
</dbReference>
<organism evidence="1 2">
    <name type="scientific">Aspergillus leporis</name>
    <dbReference type="NCBI Taxonomy" id="41062"/>
    <lineage>
        <taxon>Eukaryota</taxon>
        <taxon>Fungi</taxon>
        <taxon>Dikarya</taxon>
        <taxon>Ascomycota</taxon>
        <taxon>Pezizomycotina</taxon>
        <taxon>Eurotiomycetes</taxon>
        <taxon>Eurotiomycetidae</taxon>
        <taxon>Eurotiales</taxon>
        <taxon>Aspergillaceae</taxon>
        <taxon>Aspergillus</taxon>
        <taxon>Aspergillus subgen. Circumdati</taxon>
    </lineage>
</organism>